<dbReference type="SUPFAM" id="SSF81301">
    <property type="entry name" value="Nucleotidyltransferase"/>
    <property type="match status" value="1"/>
</dbReference>
<reference evidence="8 9" key="1">
    <citation type="submission" date="2012-08" db="EMBL/GenBank/DDBJ databases">
        <title>Whole genome shotgun sequence of Kineosphaera limosa NBRC 100340.</title>
        <authorList>
            <person name="Yoshida I."/>
            <person name="Isaki S."/>
            <person name="Hosoyama A."/>
            <person name="Tsuchikane K."/>
            <person name="Katsumata H."/>
            <person name="Ando Y."/>
            <person name="Ohji S."/>
            <person name="Hamada M."/>
            <person name="Tamura T."/>
            <person name="Yamazoe A."/>
            <person name="Yamazaki S."/>
            <person name="Fujita N."/>
        </authorList>
    </citation>
    <scope>NUCLEOTIDE SEQUENCE [LARGE SCALE GENOMIC DNA]</scope>
    <source>
        <strain evidence="8 9">NBRC 100340</strain>
    </source>
</reference>
<evidence type="ECO:0000256" key="2">
    <source>
        <dbReference type="ARBA" id="ARBA00011058"/>
    </source>
</evidence>
<dbReference type="Gene3D" id="3.40.50.300">
    <property type="entry name" value="P-loop containing nucleotide triphosphate hydrolases"/>
    <property type="match status" value="1"/>
</dbReference>
<dbReference type="InterPro" id="IPR001977">
    <property type="entry name" value="Depp_CoAkinase"/>
</dbReference>
<comment type="similarity">
    <text evidence="6">Belongs to the CoaE family.</text>
</comment>
<evidence type="ECO:0000256" key="3">
    <source>
        <dbReference type="ARBA" id="ARBA00022490"/>
    </source>
</evidence>
<evidence type="ECO:0000256" key="7">
    <source>
        <dbReference type="NCBIfam" id="TIGR00152"/>
    </source>
</evidence>
<dbReference type="GO" id="GO:0005737">
    <property type="term" value="C:cytoplasm"/>
    <property type="evidence" value="ECO:0007669"/>
    <property type="project" value="UniProtKB-SubCell"/>
</dbReference>
<evidence type="ECO:0000256" key="4">
    <source>
        <dbReference type="ARBA" id="ARBA00022741"/>
    </source>
</evidence>
<organism evidence="8 9">
    <name type="scientific">Kineosphaera limosa NBRC 100340</name>
    <dbReference type="NCBI Taxonomy" id="1184609"/>
    <lineage>
        <taxon>Bacteria</taxon>
        <taxon>Bacillati</taxon>
        <taxon>Actinomycetota</taxon>
        <taxon>Actinomycetes</taxon>
        <taxon>Micrococcales</taxon>
        <taxon>Dermatophilaceae</taxon>
        <taxon>Kineosphaera</taxon>
    </lineage>
</organism>
<dbReference type="InterPro" id="IPR027417">
    <property type="entry name" value="P-loop_NTPase"/>
</dbReference>
<comment type="subcellular location">
    <subcellularLocation>
        <location evidence="6">Cytoplasm</location>
    </subcellularLocation>
</comment>
<dbReference type="GO" id="GO:0015937">
    <property type="term" value="P:coenzyme A biosynthetic process"/>
    <property type="evidence" value="ECO:0007669"/>
    <property type="project" value="UniProtKB-UniRule"/>
</dbReference>
<dbReference type="OrthoDB" id="9812943at2"/>
<dbReference type="PANTHER" id="PTHR10695">
    <property type="entry name" value="DEPHOSPHO-COA KINASE-RELATED"/>
    <property type="match status" value="1"/>
</dbReference>
<evidence type="ECO:0000313" key="8">
    <source>
        <dbReference type="EMBL" id="GAB94406.1"/>
    </source>
</evidence>
<dbReference type="NCBIfam" id="TIGR00152">
    <property type="entry name" value="dephospho-CoA kinase"/>
    <property type="match status" value="1"/>
</dbReference>
<dbReference type="eggNOG" id="COG0237">
    <property type="taxonomic scope" value="Bacteria"/>
</dbReference>
<sequence>MLRIGLTGGIGSGKSTATGALAELGALVVDADALSREVVAPGTDGLSAVVERFGEGVLDSDGALNRSALATAVFDDEDARRELEAIIHPRIATRTSELMASAAPDQIVVHDVPLLVEKRMGPNYHLVVVIDAHQGTRLERLVQQRGMSEAQARARMDHQASDDQRLAAADVVLSNDGPVHELQQATRALWEQRLVPFDENLRADRVARPAQQAVLADYDPSWASTAQRLTERISAALGERAPEIEHVGSTAVAGMPGKDAIDLQIGVRSLSDADDPQFVQALSRLGFPRIDDYRMDHPTDALPDPSLWVKRFHGSADPGRVVHLHVRELGSAGWQYALLFRDWLRAEPDAAVEYVDVKARLSQEHGLNNGYAEAKAPWFSSIWPRMQAFAQRTGWTD</sequence>
<comment type="catalytic activity">
    <reaction evidence="6">
        <text>3'-dephospho-CoA + ATP = ADP + CoA + H(+)</text>
        <dbReference type="Rhea" id="RHEA:18245"/>
        <dbReference type="ChEBI" id="CHEBI:15378"/>
        <dbReference type="ChEBI" id="CHEBI:30616"/>
        <dbReference type="ChEBI" id="CHEBI:57287"/>
        <dbReference type="ChEBI" id="CHEBI:57328"/>
        <dbReference type="ChEBI" id="CHEBI:456216"/>
        <dbReference type="EC" id="2.7.1.24"/>
    </reaction>
</comment>
<dbReference type="SUPFAM" id="SSF52540">
    <property type="entry name" value="P-loop containing nucleoside triphosphate hydrolases"/>
    <property type="match status" value="1"/>
</dbReference>
<protein>
    <recommendedName>
        <fullName evidence="6 7">Dephospho-CoA kinase</fullName>
        <ecNumber evidence="6 7">2.7.1.24</ecNumber>
    </recommendedName>
    <alternativeName>
        <fullName evidence="6">Dephosphocoenzyme A kinase</fullName>
    </alternativeName>
</protein>
<evidence type="ECO:0000256" key="1">
    <source>
        <dbReference type="ARBA" id="ARBA00008826"/>
    </source>
</evidence>
<evidence type="ECO:0000256" key="5">
    <source>
        <dbReference type="ARBA" id="ARBA00022840"/>
    </source>
</evidence>
<comment type="function">
    <text evidence="6">Catalyzes the phosphorylation of the 3'-hydroxyl group of dephosphocoenzyme A to form coenzyme A.</text>
</comment>
<dbReference type="GO" id="GO:0005524">
    <property type="term" value="F:ATP binding"/>
    <property type="evidence" value="ECO:0007669"/>
    <property type="project" value="UniProtKB-UniRule"/>
</dbReference>
<keyword evidence="5 6" id="KW-0067">ATP-binding</keyword>
<keyword evidence="6 8" id="KW-0418">Kinase</keyword>
<dbReference type="STRING" id="1184609.KILIM_005_00240"/>
<keyword evidence="4 6" id="KW-0547">Nucleotide-binding</keyword>
<keyword evidence="3 6" id="KW-0963">Cytoplasm</keyword>
<dbReference type="AlphaFoldDB" id="K6WKU3"/>
<keyword evidence="6" id="KW-0173">Coenzyme A biosynthesis</keyword>
<dbReference type="Gene3D" id="3.30.460.10">
    <property type="entry name" value="Beta Polymerase, domain 2"/>
    <property type="match status" value="1"/>
</dbReference>
<proteinExistence type="inferred from homology"/>
<dbReference type="RefSeq" id="WP_006590939.1">
    <property type="nucleotide sequence ID" value="NZ_BAHD01000005.1"/>
</dbReference>
<keyword evidence="6" id="KW-0808">Transferase</keyword>
<dbReference type="Proteomes" id="UP000008366">
    <property type="component" value="Unassembled WGS sequence"/>
</dbReference>
<dbReference type="NCBIfam" id="NF002879">
    <property type="entry name" value="PRK03333.1"/>
    <property type="match status" value="1"/>
</dbReference>
<dbReference type="eggNOG" id="COG2320">
    <property type="taxonomic scope" value="Bacteria"/>
</dbReference>
<dbReference type="InterPro" id="IPR043519">
    <property type="entry name" value="NT_sf"/>
</dbReference>
<dbReference type="GO" id="GO:0004140">
    <property type="term" value="F:dephospho-CoA kinase activity"/>
    <property type="evidence" value="ECO:0007669"/>
    <property type="project" value="UniProtKB-UniRule"/>
</dbReference>
<accession>K6WKU3</accession>
<comment type="similarity">
    <text evidence="1">In the N-terminal section; belongs to the CoaE family.</text>
</comment>
<comment type="pathway">
    <text evidence="6">Cofactor biosynthesis; coenzyme A biosynthesis; CoA from (R)-pantothenate: step 5/5.</text>
</comment>
<name>K6WKU3_9MICO</name>
<feature type="binding site" evidence="6">
    <location>
        <begin position="11"/>
        <end position="16"/>
    </location>
    <ligand>
        <name>ATP</name>
        <dbReference type="ChEBI" id="CHEBI:30616"/>
    </ligand>
</feature>
<evidence type="ECO:0000313" key="9">
    <source>
        <dbReference type="Proteomes" id="UP000008366"/>
    </source>
</evidence>
<dbReference type="Pfam" id="PF01121">
    <property type="entry name" value="CoaE"/>
    <property type="match status" value="1"/>
</dbReference>
<gene>
    <name evidence="6 8" type="primary">coaE</name>
    <name evidence="8" type="ORF">KILIM_005_00240</name>
</gene>
<keyword evidence="9" id="KW-1185">Reference proteome</keyword>
<comment type="similarity">
    <text evidence="2">In the C-terminal section; belongs to the UPF0157 (GrpB) family.</text>
</comment>
<comment type="caution">
    <text evidence="8">The sequence shown here is derived from an EMBL/GenBank/DDBJ whole genome shotgun (WGS) entry which is preliminary data.</text>
</comment>
<evidence type="ECO:0000256" key="6">
    <source>
        <dbReference type="HAMAP-Rule" id="MF_00376"/>
    </source>
</evidence>
<dbReference type="Pfam" id="PF04229">
    <property type="entry name" value="GrpB"/>
    <property type="match status" value="1"/>
</dbReference>
<dbReference type="PANTHER" id="PTHR10695:SF46">
    <property type="entry name" value="BIFUNCTIONAL COENZYME A SYNTHASE-RELATED"/>
    <property type="match status" value="1"/>
</dbReference>
<dbReference type="EC" id="2.7.1.24" evidence="6 7"/>
<dbReference type="UniPathway" id="UPA00241">
    <property type="reaction ID" value="UER00356"/>
</dbReference>
<dbReference type="InterPro" id="IPR007344">
    <property type="entry name" value="GrpB/CoaE"/>
</dbReference>
<dbReference type="HAMAP" id="MF_00376">
    <property type="entry name" value="Dephospho_CoA_kinase"/>
    <property type="match status" value="1"/>
</dbReference>
<dbReference type="CDD" id="cd02022">
    <property type="entry name" value="DPCK"/>
    <property type="match status" value="1"/>
</dbReference>
<dbReference type="EMBL" id="BAHD01000005">
    <property type="protein sequence ID" value="GAB94406.1"/>
    <property type="molecule type" value="Genomic_DNA"/>
</dbReference>
<dbReference type="PROSITE" id="PS51219">
    <property type="entry name" value="DPCK"/>
    <property type="match status" value="1"/>
</dbReference>